<dbReference type="GO" id="GO:0034450">
    <property type="term" value="F:ubiquitin-ubiquitin ligase activity"/>
    <property type="evidence" value="ECO:0007669"/>
    <property type="project" value="TreeGrafter"/>
</dbReference>
<accession>A0A9X0DBC4</accession>
<feature type="compositionally biased region" description="Polar residues" evidence="5">
    <location>
        <begin position="402"/>
        <end position="413"/>
    </location>
</feature>
<organism evidence="8 9">
    <name type="scientific">Desmophyllum pertusum</name>
    <dbReference type="NCBI Taxonomy" id="174260"/>
    <lineage>
        <taxon>Eukaryota</taxon>
        <taxon>Metazoa</taxon>
        <taxon>Cnidaria</taxon>
        <taxon>Anthozoa</taxon>
        <taxon>Hexacorallia</taxon>
        <taxon>Scleractinia</taxon>
        <taxon>Caryophylliina</taxon>
        <taxon>Caryophylliidae</taxon>
        <taxon>Desmophyllum</taxon>
    </lineage>
</organism>
<dbReference type="InterPro" id="IPR039925">
    <property type="entry name" value="RNF37_RING-Ubox"/>
</dbReference>
<evidence type="ECO:0000259" key="6">
    <source>
        <dbReference type="PROSITE" id="PS50089"/>
    </source>
</evidence>
<evidence type="ECO:0000259" key="7">
    <source>
        <dbReference type="PROSITE" id="PS51698"/>
    </source>
</evidence>
<dbReference type="CDD" id="cd16660">
    <property type="entry name" value="RING-Ubox_RNF37"/>
    <property type="match status" value="1"/>
</dbReference>
<dbReference type="InterPro" id="IPR003613">
    <property type="entry name" value="Ubox_domain"/>
</dbReference>
<dbReference type="InterPro" id="IPR001841">
    <property type="entry name" value="Znf_RING"/>
</dbReference>
<dbReference type="Gene3D" id="3.30.40.10">
    <property type="entry name" value="Zinc/RING finger domain, C3HC4 (zinc finger)"/>
    <property type="match status" value="2"/>
</dbReference>
<evidence type="ECO:0000313" key="8">
    <source>
        <dbReference type="EMBL" id="KAJ7392488.1"/>
    </source>
</evidence>
<evidence type="ECO:0000256" key="3">
    <source>
        <dbReference type="ARBA" id="ARBA00022833"/>
    </source>
</evidence>
<proteinExistence type="predicted"/>
<evidence type="ECO:0000256" key="1">
    <source>
        <dbReference type="ARBA" id="ARBA00022723"/>
    </source>
</evidence>
<evidence type="ECO:0000256" key="4">
    <source>
        <dbReference type="PROSITE-ProRule" id="PRU00175"/>
    </source>
</evidence>
<dbReference type="PANTHER" id="PTHR13492:SF2">
    <property type="entry name" value="RING FINGER PROTEIN 37"/>
    <property type="match status" value="1"/>
</dbReference>
<sequence>MHVNFLHPFFNSRVDCDVVSSDGYSVANLVSLDFRESSRGFLAAHFIKPPALLLFQLPFPVHVESMIIKPKVGSQISSGIAVLVAGVATKSVPTKKGDSSALFSKKKIRKNELLSDSNKVVVSQQGTTGKETSNPNHNSYELDITAASVKSEHSQLFTQVAWLNDREGKTIHIQNRLFQERCPIQGYHPIERSDFQQGEFQRLYLLQKVTHVALKIVRLCGSVPAIGKVEIWGQPSSGCKPGVLECALDIQEKIQAGEIVKIAAVEARHNRTIKDSEHHTLLPVVNSSSSSIPEDFIDPITCEIMTIPLLLPSGHNIDTDTLEKHIIAERSWGRSPSDPFTGKVFSDISKPVPNSALKVRIDKFLLSSGANTSGYGRTVGRDNSSSRASTHPINSHPLKTNGKASSGESNNSVRHSRDLSGTLELFGAKCQQQRVSNSSVHVLEQTEVELGHEEAVSKSLDSAVHQTLQGLHMFTRNRTYHQDKPTLTQASITQTKTGLKERLKRPAPQASETLRSHIKKKSTVLCVSCDRDLSAESIFHLPCKHVMCRSCLMNVTQRKNSESTCKLCNTKYRQMDVIRVHNM</sequence>
<dbReference type="GO" id="GO:0005634">
    <property type="term" value="C:nucleus"/>
    <property type="evidence" value="ECO:0007669"/>
    <property type="project" value="TreeGrafter"/>
</dbReference>
<reference evidence="8" key="1">
    <citation type="submission" date="2023-01" db="EMBL/GenBank/DDBJ databases">
        <title>Genome assembly of the deep-sea coral Lophelia pertusa.</title>
        <authorList>
            <person name="Herrera S."/>
            <person name="Cordes E."/>
        </authorList>
    </citation>
    <scope>NUCLEOTIDE SEQUENCE</scope>
    <source>
        <strain evidence="8">USNM1676648</strain>
        <tissue evidence="8">Polyp</tissue>
    </source>
</reference>
<dbReference type="Pfam" id="PF04564">
    <property type="entry name" value="U-box"/>
    <property type="match status" value="1"/>
</dbReference>
<keyword evidence="9" id="KW-1185">Reference proteome</keyword>
<name>A0A9X0DBC4_9CNID</name>
<dbReference type="PROSITE" id="PS50089">
    <property type="entry name" value="ZF_RING_2"/>
    <property type="match status" value="1"/>
</dbReference>
<dbReference type="PROSITE" id="PS00518">
    <property type="entry name" value="ZF_RING_1"/>
    <property type="match status" value="1"/>
</dbReference>
<dbReference type="InterPro" id="IPR045696">
    <property type="entry name" value="Ubox5_N"/>
</dbReference>
<feature type="domain" description="RING-type" evidence="6">
    <location>
        <begin position="526"/>
        <end position="569"/>
    </location>
</feature>
<dbReference type="OrthoDB" id="20295at2759"/>
<feature type="domain" description="U-box" evidence="7">
    <location>
        <begin position="291"/>
        <end position="371"/>
    </location>
</feature>
<dbReference type="Pfam" id="PF19318">
    <property type="entry name" value="DUF5918"/>
    <property type="match status" value="1"/>
</dbReference>
<dbReference type="InterPro" id="IPR017907">
    <property type="entry name" value="Znf_RING_CS"/>
</dbReference>
<dbReference type="EMBL" id="MU825401">
    <property type="protein sequence ID" value="KAJ7392488.1"/>
    <property type="molecule type" value="Genomic_DNA"/>
</dbReference>
<dbReference type="InterPro" id="IPR013083">
    <property type="entry name" value="Znf_RING/FYVE/PHD"/>
</dbReference>
<dbReference type="GO" id="GO:0031625">
    <property type="term" value="F:ubiquitin protein ligase binding"/>
    <property type="evidence" value="ECO:0007669"/>
    <property type="project" value="TreeGrafter"/>
</dbReference>
<keyword evidence="2 4" id="KW-0863">Zinc-finger</keyword>
<keyword evidence="3" id="KW-0862">Zinc</keyword>
<dbReference type="AlphaFoldDB" id="A0A9X0DBC4"/>
<gene>
    <name evidence="8" type="primary">UBOX5</name>
    <name evidence="8" type="ORF">OS493_012154</name>
</gene>
<dbReference type="GO" id="GO:0008270">
    <property type="term" value="F:zinc ion binding"/>
    <property type="evidence" value="ECO:0007669"/>
    <property type="project" value="UniProtKB-KW"/>
</dbReference>
<protein>
    <submittedName>
        <fullName evidence="8">RING finger protein 37</fullName>
    </submittedName>
</protein>
<evidence type="ECO:0000256" key="5">
    <source>
        <dbReference type="SAM" id="MobiDB-lite"/>
    </source>
</evidence>
<dbReference type="Proteomes" id="UP001163046">
    <property type="component" value="Unassembled WGS sequence"/>
</dbReference>
<dbReference type="InterPro" id="IPR039847">
    <property type="entry name" value="Ubox5"/>
</dbReference>
<evidence type="ECO:0000256" key="2">
    <source>
        <dbReference type="ARBA" id="ARBA00022771"/>
    </source>
</evidence>
<comment type="caution">
    <text evidence="8">The sequence shown here is derived from an EMBL/GenBank/DDBJ whole genome shotgun (WGS) entry which is preliminary data.</text>
</comment>
<feature type="compositionally biased region" description="Polar residues" evidence="5">
    <location>
        <begin position="375"/>
        <end position="393"/>
    </location>
</feature>
<dbReference type="SMART" id="SM00504">
    <property type="entry name" value="Ubox"/>
    <property type="match status" value="1"/>
</dbReference>
<dbReference type="PANTHER" id="PTHR13492">
    <property type="entry name" value="RING FINGER PROTEIN 37"/>
    <property type="match status" value="1"/>
</dbReference>
<dbReference type="SUPFAM" id="SSF57850">
    <property type="entry name" value="RING/U-box"/>
    <property type="match status" value="2"/>
</dbReference>
<dbReference type="PROSITE" id="PS51698">
    <property type="entry name" value="U_BOX"/>
    <property type="match status" value="1"/>
</dbReference>
<keyword evidence="1" id="KW-0479">Metal-binding</keyword>
<dbReference type="GO" id="GO:0000209">
    <property type="term" value="P:protein polyubiquitination"/>
    <property type="evidence" value="ECO:0007669"/>
    <property type="project" value="TreeGrafter"/>
</dbReference>
<feature type="region of interest" description="Disordered" evidence="5">
    <location>
        <begin position="375"/>
        <end position="416"/>
    </location>
</feature>
<evidence type="ECO:0000313" key="9">
    <source>
        <dbReference type="Proteomes" id="UP001163046"/>
    </source>
</evidence>